<accession>A0A6N2UDM0</accession>
<dbReference type="GO" id="GO:0102096">
    <property type="term" value="F:decaprenyl-N-acetyl-alpha-D-glucosaminyl-pyrophosphate:dTDP-alpha-L-rhamnose rhamnosyltransferase activity"/>
    <property type="evidence" value="ECO:0007669"/>
    <property type="project" value="UniProtKB-EC"/>
</dbReference>
<name>A0A6N2UDM0_9BACE</name>
<keyword evidence="2 5" id="KW-0328">Glycosyltransferase</keyword>
<dbReference type="Pfam" id="PF00535">
    <property type="entry name" value="Glycos_transf_2"/>
    <property type="match status" value="1"/>
</dbReference>
<organism evidence="5">
    <name type="scientific">Bacteroides intestinalis</name>
    <dbReference type="NCBI Taxonomy" id="329854"/>
    <lineage>
        <taxon>Bacteria</taxon>
        <taxon>Pseudomonadati</taxon>
        <taxon>Bacteroidota</taxon>
        <taxon>Bacteroidia</taxon>
        <taxon>Bacteroidales</taxon>
        <taxon>Bacteroidaceae</taxon>
        <taxon>Bacteroides</taxon>
    </lineage>
</organism>
<evidence type="ECO:0000313" key="5">
    <source>
        <dbReference type="EMBL" id="VYT13526.1"/>
    </source>
</evidence>
<proteinExistence type="inferred from homology"/>
<feature type="domain" description="Glycosyltransferase 2-like" evidence="4">
    <location>
        <begin position="12"/>
        <end position="208"/>
    </location>
</feature>
<dbReference type="PANTHER" id="PTHR43179">
    <property type="entry name" value="RHAMNOSYLTRANSFERASE WBBL"/>
    <property type="match status" value="1"/>
</dbReference>
<gene>
    <name evidence="5" type="primary">wbbL_1</name>
    <name evidence="5" type="ORF">BILFYP9_01913</name>
</gene>
<dbReference type="AlphaFoldDB" id="A0A6N2UDM0"/>
<dbReference type="Gene3D" id="3.90.550.10">
    <property type="entry name" value="Spore Coat Polysaccharide Biosynthesis Protein SpsA, Chain A"/>
    <property type="match status" value="1"/>
</dbReference>
<protein>
    <submittedName>
        <fullName evidence="5">N-acetylglucosaminyl-diphospho-decaprenol L-rhamnosyltransferase</fullName>
        <ecNumber evidence="5">2.4.1.289</ecNumber>
    </submittedName>
</protein>
<dbReference type="InterPro" id="IPR001173">
    <property type="entry name" value="Glyco_trans_2-like"/>
</dbReference>
<dbReference type="EC" id="2.4.1.289" evidence="5"/>
<dbReference type="SUPFAM" id="SSF53448">
    <property type="entry name" value="Nucleotide-diphospho-sugar transferases"/>
    <property type="match status" value="1"/>
</dbReference>
<reference evidence="5" key="1">
    <citation type="submission" date="2019-11" db="EMBL/GenBank/DDBJ databases">
        <authorList>
            <person name="Feng L."/>
        </authorList>
    </citation>
    <scope>NUCLEOTIDE SEQUENCE</scope>
    <source>
        <strain evidence="5">BintestinalisLFYP9</strain>
    </source>
</reference>
<keyword evidence="3 5" id="KW-0808">Transferase</keyword>
<sequence>MEDNNKYLKYAVILLNYNTVNDAINAAQSIVRNAISDEYVICFVDGYSTESCQAEAFRLANIHNSCILELKNNVGYAKGNNAGVRFLLENHFIFQNLVIMNPDVEVKSHGMIDILLEELNNIGEDYCGIQPLVWTPHLSNEANRQICIRKVYSYFDCILDSFYPIRKLFINKYQEMVYYKERPYERLIDFEVPSGCFFIIKTDAFMKVGMFDERTFLYAEEIILGYKLKKEHYKFVLDPSWLVVHEGGKSTGSHHGTVASSFVAKEEIRSLEIYMKHYLNCGKVKILLVKFLFMFNYYAKKISALINFSAV</sequence>
<comment type="similarity">
    <text evidence="1">Belongs to the glycosyltransferase 2 family.</text>
</comment>
<dbReference type="EMBL" id="CACRSU010000017">
    <property type="protein sequence ID" value="VYT13526.1"/>
    <property type="molecule type" value="Genomic_DNA"/>
</dbReference>
<evidence type="ECO:0000256" key="2">
    <source>
        <dbReference type="ARBA" id="ARBA00022676"/>
    </source>
</evidence>
<dbReference type="InterPro" id="IPR029044">
    <property type="entry name" value="Nucleotide-diphossugar_trans"/>
</dbReference>
<evidence type="ECO:0000256" key="3">
    <source>
        <dbReference type="ARBA" id="ARBA00022679"/>
    </source>
</evidence>
<evidence type="ECO:0000259" key="4">
    <source>
        <dbReference type="Pfam" id="PF00535"/>
    </source>
</evidence>
<dbReference type="RefSeq" id="WP_138293150.1">
    <property type="nucleotide sequence ID" value="NZ_BAABZC010000002.1"/>
</dbReference>
<evidence type="ECO:0000256" key="1">
    <source>
        <dbReference type="ARBA" id="ARBA00006739"/>
    </source>
</evidence>
<dbReference type="PANTHER" id="PTHR43179:SF12">
    <property type="entry name" value="GALACTOFURANOSYLTRANSFERASE GLFT2"/>
    <property type="match status" value="1"/>
</dbReference>